<dbReference type="AlphaFoldDB" id="A0A556AKQ0"/>
<keyword evidence="5" id="KW-1133">Transmembrane helix</keyword>
<dbReference type="RefSeq" id="WP_143948969.1">
    <property type="nucleotide sequence ID" value="NZ_BAABMB010000006.1"/>
</dbReference>
<dbReference type="GO" id="GO:0005886">
    <property type="term" value="C:plasma membrane"/>
    <property type="evidence" value="ECO:0007669"/>
    <property type="project" value="UniProtKB-SubCell"/>
</dbReference>
<gene>
    <name evidence="7" type="ORF">FOZ76_14440</name>
</gene>
<keyword evidence="6" id="KW-0472">Membrane</keyword>
<evidence type="ECO:0000256" key="4">
    <source>
        <dbReference type="ARBA" id="ARBA00022692"/>
    </source>
</evidence>
<comment type="subcellular location">
    <subcellularLocation>
        <location evidence="1">Cell membrane</location>
        <topology evidence="1">Multi-pass membrane protein</topology>
    </subcellularLocation>
</comment>
<comment type="caution">
    <text evidence="7">The sequence shown here is derived from an EMBL/GenBank/DDBJ whole genome shotgun (WGS) entry which is preliminary data.</text>
</comment>
<dbReference type="InterPro" id="IPR002758">
    <property type="entry name" value="Cation_antiport_E"/>
</dbReference>
<dbReference type="PANTHER" id="PTHR34584:SF1">
    <property type="entry name" value="NA(+)_H(+) ANTIPORTER SUBUNIT E1"/>
    <property type="match status" value="1"/>
</dbReference>
<evidence type="ECO:0000313" key="8">
    <source>
        <dbReference type="Proteomes" id="UP000318405"/>
    </source>
</evidence>
<evidence type="ECO:0000256" key="2">
    <source>
        <dbReference type="ARBA" id="ARBA00006228"/>
    </source>
</evidence>
<reference evidence="7 8" key="1">
    <citation type="submission" date="2019-07" db="EMBL/GenBank/DDBJ databases">
        <title>Qingshengfaniella alkalisoli gen. nov., sp. nov., isolated from saline soil.</title>
        <authorList>
            <person name="Xu L."/>
            <person name="Huang X.-X."/>
            <person name="Sun J.-Q."/>
        </authorList>
    </citation>
    <scope>NUCLEOTIDE SEQUENCE [LARGE SCALE GENOMIC DNA]</scope>
    <source>
        <strain evidence="7 8">DSM 27279</strain>
    </source>
</reference>
<dbReference type="Pfam" id="PF01899">
    <property type="entry name" value="MNHE"/>
    <property type="match status" value="1"/>
</dbReference>
<dbReference type="OrthoDB" id="9807187at2"/>
<sequence length="109" mass="11928">MSRLSRLGDWARLLGRFFIDLVLSVKEVVLAVFEPRRASRSGIVAIPLDVKSEAGIALLANMVTLTPGTTSLHVSEDGKTLYVHVMNLSDDTVEQVKAGFEAHVRKVLP</sequence>
<dbReference type="PANTHER" id="PTHR34584">
    <property type="entry name" value="NA(+)/H(+) ANTIPORTER SUBUNIT E1"/>
    <property type="match status" value="1"/>
</dbReference>
<evidence type="ECO:0000256" key="3">
    <source>
        <dbReference type="ARBA" id="ARBA00022475"/>
    </source>
</evidence>
<comment type="similarity">
    <text evidence="2">Belongs to the CPA3 antiporters (TC 2.A.63) subunit E family.</text>
</comment>
<dbReference type="Proteomes" id="UP000318405">
    <property type="component" value="Unassembled WGS sequence"/>
</dbReference>
<evidence type="ECO:0000256" key="6">
    <source>
        <dbReference type="ARBA" id="ARBA00023136"/>
    </source>
</evidence>
<keyword evidence="8" id="KW-1185">Reference proteome</keyword>
<dbReference type="GO" id="GO:0008324">
    <property type="term" value="F:monoatomic cation transmembrane transporter activity"/>
    <property type="evidence" value="ECO:0007669"/>
    <property type="project" value="InterPro"/>
</dbReference>
<keyword evidence="3" id="KW-1003">Cell membrane</keyword>
<evidence type="ECO:0000313" key="7">
    <source>
        <dbReference type="EMBL" id="TSH93450.1"/>
    </source>
</evidence>
<keyword evidence="4" id="KW-0812">Transmembrane</keyword>
<name>A0A556AKQ0_9BURK</name>
<organism evidence="7 8">
    <name type="scientific">Verticiella sediminum</name>
    <dbReference type="NCBI Taxonomy" id="1247510"/>
    <lineage>
        <taxon>Bacteria</taxon>
        <taxon>Pseudomonadati</taxon>
        <taxon>Pseudomonadota</taxon>
        <taxon>Betaproteobacteria</taxon>
        <taxon>Burkholderiales</taxon>
        <taxon>Alcaligenaceae</taxon>
        <taxon>Verticiella</taxon>
    </lineage>
</organism>
<dbReference type="EMBL" id="VLTJ01000028">
    <property type="protein sequence ID" value="TSH93450.1"/>
    <property type="molecule type" value="Genomic_DNA"/>
</dbReference>
<accession>A0A556AKQ0</accession>
<evidence type="ECO:0000256" key="5">
    <source>
        <dbReference type="ARBA" id="ARBA00022989"/>
    </source>
</evidence>
<proteinExistence type="inferred from homology"/>
<evidence type="ECO:0000256" key="1">
    <source>
        <dbReference type="ARBA" id="ARBA00004651"/>
    </source>
</evidence>
<protein>
    <submittedName>
        <fullName evidence="7">Sodium:proton antiporter</fullName>
    </submittedName>
</protein>